<dbReference type="RefSeq" id="WP_146456968.1">
    <property type="nucleotide sequence ID" value="NZ_SJPW01000002.1"/>
</dbReference>
<reference evidence="4 5" key="1">
    <citation type="submission" date="2019-02" db="EMBL/GenBank/DDBJ databases">
        <title>Deep-cultivation of Planctomycetes and their phenomic and genomic characterization uncovers novel biology.</title>
        <authorList>
            <person name="Wiegand S."/>
            <person name="Jogler M."/>
            <person name="Boedeker C."/>
            <person name="Pinto D."/>
            <person name="Vollmers J."/>
            <person name="Rivas-Marin E."/>
            <person name="Kohn T."/>
            <person name="Peeters S.H."/>
            <person name="Heuer A."/>
            <person name="Rast P."/>
            <person name="Oberbeckmann S."/>
            <person name="Bunk B."/>
            <person name="Jeske O."/>
            <person name="Meyerdierks A."/>
            <person name="Storesund J.E."/>
            <person name="Kallscheuer N."/>
            <person name="Luecker S."/>
            <person name="Lage O.M."/>
            <person name="Pohl T."/>
            <person name="Merkel B.J."/>
            <person name="Hornburger P."/>
            <person name="Mueller R.-W."/>
            <person name="Bruemmer F."/>
            <person name="Labrenz M."/>
            <person name="Spormann A.M."/>
            <person name="Op Den Camp H."/>
            <person name="Overmann J."/>
            <person name="Amann R."/>
            <person name="Jetten M.S.M."/>
            <person name="Mascher T."/>
            <person name="Medema M.H."/>
            <person name="Devos D.P."/>
            <person name="Kaster A.-K."/>
            <person name="Ovreas L."/>
            <person name="Rohde M."/>
            <person name="Galperin M.Y."/>
            <person name="Jogler C."/>
        </authorList>
    </citation>
    <scope>NUCLEOTIDE SEQUENCE [LARGE SCALE GENOMIC DNA]</scope>
    <source>
        <strain evidence="4 5">Poly51</strain>
    </source>
</reference>
<accession>A0A5C6FCF3</accession>
<evidence type="ECO:0000313" key="5">
    <source>
        <dbReference type="Proteomes" id="UP000318288"/>
    </source>
</evidence>
<evidence type="ECO:0000259" key="2">
    <source>
        <dbReference type="Pfam" id="PF05076"/>
    </source>
</evidence>
<protein>
    <submittedName>
        <fullName evidence="4">Suppressor of fused protein (SUFU)</fullName>
    </submittedName>
</protein>
<dbReference type="Pfam" id="PF14237">
    <property type="entry name" value="GYF_2"/>
    <property type="match status" value="1"/>
</dbReference>
<feature type="domain" description="Suppressor of fused-like" evidence="2">
    <location>
        <begin position="284"/>
        <end position="440"/>
    </location>
</feature>
<dbReference type="OrthoDB" id="255288at2"/>
<gene>
    <name evidence="4" type="ORF">Poly51_21810</name>
</gene>
<sequence length="451" mass="47926">MPRHWFLKTKNGPSEPITSKTLIRLVTAGKIKPGSGVSADGENWFKAESISGLPFPKAPPKRYWVRTRGGDAGPFTLPKLAKLAAAGRIKPAVMVSSDGKRWKQAQQISGLTFPASPVAVAPKVKKQAPPERPKTADPTADQSEAVIASPVLEDIVSPALPAELPSPEPIAIAEPAEAHVPVSLPDPAPTAVEPDAATDTPVPDTVVASTPPADLPSPEPTAIAEPNVIPDPSAMLAEDPRPLSVTPRPVTPRPRITAAGFLREAEFVRRFGARGHVDRSDNSSVAVHVHPASAVRPATTIVTSGLSDRAMPSTGGSTSSRCELVLYADRPAPSYIELLHCIAETTIQAGSSIGYGSTYEHGSPLFGCGELNGCLFMIPNIPSDFAIRNAVSIEQNPLHMLWVVPTTSLERALIARQGVAVFCQWMDRFGHGLLIDPDRPCMVERARATIH</sequence>
<dbReference type="AlphaFoldDB" id="A0A5C6FCF3"/>
<feature type="region of interest" description="Disordered" evidence="1">
    <location>
        <begin position="120"/>
        <end position="143"/>
    </location>
</feature>
<proteinExistence type="predicted"/>
<dbReference type="InterPro" id="IPR025640">
    <property type="entry name" value="GYF_2"/>
</dbReference>
<organism evidence="4 5">
    <name type="scientific">Rubripirellula tenax</name>
    <dbReference type="NCBI Taxonomy" id="2528015"/>
    <lineage>
        <taxon>Bacteria</taxon>
        <taxon>Pseudomonadati</taxon>
        <taxon>Planctomycetota</taxon>
        <taxon>Planctomycetia</taxon>
        <taxon>Pirellulales</taxon>
        <taxon>Pirellulaceae</taxon>
        <taxon>Rubripirellula</taxon>
    </lineage>
</organism>
<keyword evidence="5" id="KW-1185">Reference proteome</keyword>
<dbReference type="Proteomes" id="UP000318288">
    <property type="component" value="Unassembled WGS sequence"/>
</dbReference>
<dbReference type="InterPro" id="IPR020941">
    <property type="entry name" value="SUFU-like_domain"/>
</dbReference>
<name>A0A5C6FCF3_9BACT</name>
<dbReference type="Pfam" id="PF05076">
    <property type="entry name" value="SUFU"/>
    <property type="match status" value="1"/>
</dbReference>
<evidence type="ECO:0000256" key="1">
    <source>
        <dbReference type="SAM" id="MobiDB-lite"/>
    </source>
</evidence>
<comment type="caution">
    <text evidence="4">The sequence shown here is derived from an EMBL/GenBank/DDBJ whole genome shotgun (WGS) entry which is preliminary data.</text>
</comment>
<feature type="domain" description="GYF" evidence="3">
    <location>
        <begin position="63"/>
        <end position="111"/>
    </location>
</feature>
<evidence type="ECO:0000313" key="4">
    <source>
        <dbReference type="EMBL" id="TWU59393.1"/>
    </source>
</evidence>
<dbReference type="EMBL" id="SJPW01000002">
    <property type="protein sequence ID" value="TWU59393.1"/>
    <property type="molecule type" value="Genomic_DNA"/>
</dbReference>
<evidence type="ECO:0000259" key="3">
    <source>
        <dbReference type="Pfam" id="PF14237"/>
    </source>
</evidence>
<feature type="region of interest" description="Disordered" evidence="1">
    <location>
        <begin position="181"/>
        <end position="219"/>
    </location>
</feature>